<dbReference type="Proteomes" id="UP001602245">
    <property type="component" value="Unassembled WGS sequence"/>
</dbReference>
<sequence length="46" mass="5144">MDRSATGGYRDAVDIATIIYWYAKSTELIAYLYDDPEGQVVLIDNG</sequence>
<protein>
    <submittedName>
        <fullName evidence="1">Uncharacterized protein</fullName>
    </submittedName>
</protein>
<dbReference type="EMBL" id="JBIAZU010000003">
    <property type="protein sequence ID" value="MFF5291331.1"/>
    <property type="molecule type" value="Genomic_DNA"/>
</dbReference>
<evidence type="ECO:0000313" key="2">
    <source>
        <dbReference type="Proteomes" id="UP001602245"/>
    </source>
</evidence>
<accession>A0ABW6WGL6</accession>
<proteinExistence type="predicted"/>
<keyword evidence="2" id="KW-1185">Reference proteome</keyword>
<evidence type="ECO:0000313" key="1">
    <source>
        <dbReference type="EMBL" id="MFF5291331.1"/>
    </source>
</evidence>
<name>A0ABW6WGL6_9ACTN</name>
<comment type="caution">
    <text evidence="1">The sequence shown here is derived from an EMBL/GenBank/DDBJ whole genome shotgun (WGS) entry which is preliminary data.</text>
</comment>
<dbReference type="RefSeq" id="WP_020515697.1">
    <property type="nucleotide sequence ID" value="NZ_JBIAZU010000003.1"/>
</dbReference>
<gene>
    <name evidence="1" type="ORF">ACFY35_17965</name>
</gene>
<reference evidence="1 2" key="1">
    <citation type="submission" date="2024-10" db="EMBL/GenBank/DDBJ databases">
        <title>The Natural Products Discovery Center: Release of the First 8490 Sequenced Strains for Exploring Actinobacteria Biosynthetic Diversity.</title>
        <authorList>
            <person name="Kalkreuter E."/>
            <person name="Kautsar S.A."/>
            <person name="Yang D."/>
            <person name="Bader C.D."/>
            <person name="Teijaro C.N."/>
            <person name="Fluegel L."/>
            <person name="Davis C.M."/>
            <person name="Simpson J.R."/>
            <person name="Lauterbach L."/>
            <person name="Steele A.D."/>
            <person name="Gui C."/>
            <person name="Meng S."/>
            <person name="Li G."/>
            <person name="Viehrig K."/>
            <person name="Ye F."/>
            <person name="Su P."/>
            <person name="Kiefer A.F."/>
            <person name="Nichols A."/>
            <person name="Cepeda A.J."/>
            <person name="Yan W."/>
            <person name="Fan B."/>
            <person name="Jiang Y."/>
            <person name="Adhikari A."/>
            <person name="Zheng C.-J."/>
            <person name="Schuster L."/>
            <person name="Cowan T.M."/>
            <person name="Smanski M.J."/>
            <person name="Chevrette M.G."/>
            <person name="De Carvalho L.P.S."/>
            <person name="Shen B."/>
        </authorList>
    </citation>
    <scope>NUCLEOTIDE SEQUENCE [LARGE SCALE GENOMIC DNA]</scope>
    <source>
        <strain evidence="1 2">NPDC000087</strain>
    </source>
</reference>
<organism evidence="1 2">
    <name type="scientific">Paractinoplanes globisporus</name>
    <dbReference type="NCBI Taxonomy" id="113565"/>
    <lineage>
        <taxon>Bacteria</taxon>
        <taxon>Bacillati</taxon>
        <taxon>Actinomycetota</taxon>
        <taxon>Actinomycetes</taxon>
        <taxon>Micromonosporales</taxon>
        <taxon>Micromonosporaceae</taxon>
        <taxon>Paractinoplanes</taxon>
    </lineage>
</organism>